<dbReference type="AlphaFoldDB" id="A0A7R9DJ57"/>
<evidence type="ECO:0000313" key="1">
    <source>
        <dbReference type="EMBL" id="CAD7415725.1"/>
    </source>
</evidence>
<proteinExistence type="predicted"/>
<protein>
    <submittedName>
        <fullName evidence="1">Uncharacterized protein</fullName>
    </submittedName>
</protein>
<reference evidence="1" key="1">
    <citation type="submission" date="2020-11" db="EMBL/GenBank/DDBJ databases">
        <authorList>
            <person name="Tran Van P."/>
        </authorList>
    </citation>
    <scope>NUCLEOTIDE SEQUENCE</scope>
</reference>
<gene>
    <name evidence="1" type="ORF">TPSB3V08_LOCUS10533</name>
</gene>
<organism evidence="1">
    <name type="scientific">Timema poppense</name>
    <name type="common">Walking stick</name>
    <dbReference type="NCBI Taxonomy" id="170557"/>
    <lineage>
        <taxon>Eukaryota</taxon>
        <taxon>Metazoa</taxon>
        <taxon>Ecdysozoa</taxon>
        <taxon>Arthropoda</taxon>
        <taxon>Hexapoda</taxon>
        <taxon>Insecta</taxon>
        <taxon>Pterygota</taxon>
        <taxon>Neoptera</taxon>
        <taxon>Polyneoptera</taxon>
        <taxon>Phasmatodea</taxon>
        <taxon>Timematodea</taxon>
        <taxon>Timematoidea</taxon>
        <taxon>Timematidae</taxon>
        <taxon>Timema</taxon>
    </lineage>
</organism>
<name>A0A7R9DJ57_TIMPO</name>
<sequence length="83" mass="9556">MYLNELSLAYNRSKEPVRWASQRHPLQLQVPVLNKRTQSKVTRRNNTSPTQGTLVNFLLMFLETSSIHGLNHLVANKRSPAEK</sequence>
<dbReference type="EMBL" id="OD009730">
    <property type="protein sequence ID" value="CAD7415725.1"/>
    <property type="molecule type" value="Genomic_DNA"/>
</dbReference>
<accession>A0A7R9DJ57</accession>